<dbReference type="PIRSF" id="PIRSF037984">
    <property type="entry name" value="Met_synth_TM0269_prd"/>
    <property type="match status" value="1"/>
</dbReference>
<evidence type="ECO:0000313" key="3">
    <source>
        <dbReference type="Proteomes" id="UP000824071"/>
    </source>
</evidence>
<dbReference type="InterPro" id="IPR004223">
    <property type="entry name" value="VitB12-dep_Met_synth_activ_dom"/>
</dbReference>
<dbReference type="EMBL" id="DVMW01000046">
    <property type="protein sequence ID" value="HIU36576.1"/>
    <property type="molecule type" value="Genomic_DNA"/>
</dbReference>
<dbReference type="InterPro" id="IPR037010">
    <property type="entry name" value="VitB12-dep_Met_synth_activ_sf"/>
</dbReference>
<feature type="domain" description="AdoMet activation" evidence="1">
    <location>
        <begin position="80"/>
        <end position="188"/>
    </location>
</feature>
<organism evidence="2 3">
    <name type="scientific">Candidatus Fimenecus excrementigallinarum</name>
    <dbReference type="NCBI Taxonomy" id="2840816"/>
    <lineage>
        <taxon>Bacteria</taxon>
        <taxon>Bacillati</taxon>
        <taxon>Bacillota</taxon>
        <taxon>Clostridia</taxon>
        <taxon>Candidatus Fimenecus</taxon>
    </lineage>
</organism>
<dbReference type="Pfam" id="PF02965">
    <property type="entry name" value="Met_synt_B12"/>
    <property type="match status" value="1"/>
</dbReference>
<evidence type="ECO:0000313" key="2">
    <source>
        <dbReference type="EMBL" id="HIU36576.1"/>
    </source>
</evidence>
<proteinExistence type="predicted"/>
<dbReference type="Proteomes" id="UP000824071">
    <property type="component" value="Unassembled WGS sequence"/>
</dbReference>
<name>A0A9D1IH44_9FIRM</name>
<sequence length="215" mass="23126">MQIDRAEALRYMGACGAPDAQTTALLDSVEAELLPALTPKCLFLETDFQRTGEAQLEISGLRFQSRDLCRCLQDAERLLLFAATLGPGADRLQRRYAAAGETAKAAAAQALGAAAIESYCDAVCAEYAAKLQGEGLFLTPRFSPGYGDLPLEAQRTFFQLFDISKRIGLTLTDACMMLPTKSVTAFLGVRRAPACEKSGCASCQKTECAYRKGEG</sequence>
<accession>A0A9D1IH44</accession>
<dbReference type="GO" id="GO:0008705">
    <property type="term" value="F:methionine synthase activity"/>
    <property type="evidence" value="ECO:0007669"/>
    <property type="project" value="InterPro"/>
</dbReference>
<evidence type="ECO:0000259" key="1">
    <source>
        <dbReference type="Pfam" id="PF02965"/>
    </source>
</evidence>
<dbReference type="SUPFAM" id="SSF56507">
    <property type="entry name" value="Methionine synthase activation domain-like"/>
    <property type="match status" value="1"/>
</dbReference>
<gene>
    <name evidence="2" type="ORF">IAC53_08240</name>
</gene>
<protein>
    <submittedName>
        <fullName evidence="2">Vitamin B12 dependent methionine synthase activation subunit</fullName>
    </submittedName>
</protein>
<reference evidence="2" key="2">
    <citation type="journal article" date="2021" name="PeerJ">
        <title>Extensive microbial diversity within the chicken gut microbiome revealed by metagenomics and culture.</title>
        <authorList>
            <person name="Gilroy R."/>
            <person name="Ravi A."/>
            <person name="Getino M."/>
            <person name="Pursley I."/>
            <person name="Horton D.L."/>
            <person name="Alikhan N.F."/>
            <person name="Baker D."/>
            <person name="Gharbi K."/>
            <person name="Hall N."/>
            <person name="Watson M."/>
            <person name="Adriaenssens E.M."/>
            <person name="Foster-Nyarko E."/>
            <person name="Jarju S."/>
            <person name="Secka A."/>
            <person name="Antonio M."/>
            <person name="Oren A."/>
            <person name="Chaudhuri R.R."/>
            <person name="La Ragione R."/>
            <person name="Hildebrand F."/>
            <person name="Pallen M.J."/>
        </authorList>
    </citation>
    <scope>NUCLEOTIDE SEQUENCE</scope>
    <source>
        <strain evidence="2">ChiGjej1B1-19959</strain>
    </source>
</reference>
<dbReference type="Gene3D" id="3.40.109.40">
    <property type="match status" value="1"/>
</dbReference>
<dbReference type="AlphaFoldDB" id="A0A9D1IH44"/>
<reference evidence="2" key="1">
    <citation type="submission" date="2020-10" db="EMBL/GenBank/DDBJ databases">
        <authorList>
            <person name="Gilroy R."/>
        </authorList>
    </citation>
    <scope>NUCLEOTIDE SEQUENCE</scope>
    <source>
        <strain evidence="2">ChiGjej1B1-19959</strain>
    </source>
</reference>
<dbReference type="InterPro" id="IPR017342">
    <property type="entry name" value="S-AdoMet-dep_Met_synth_prd"/>
</dbReference>
<comment type="caution">
    <text evidence="2">The sequence shown here is derived from an EMBL/GenBank/DDBJ whole genome shotgun (WGS) entry which is preliminary data.</text>
</comment>